<evidence type="ECO:0000313" key="3">
    <source>
        <dbReference type="EMBL" id="KAF2739304.1"/>
    </source>
</evidence>
<gene>
    <name evidence="3" type="ORF">EJ04DRAFT_549393</name>
</gene>
<dbReference type="SUPFAM" id="SSF82153">
    <property type="entry name" value="FAS1 domain"/>
    <property type="match status" value="1"/>
</dbReference>
<dbReference type="Proteomes" id="UP000799444">
    <property type="component" value="Unassembled WGS sequence"/>
</dbReference>
<sequence length="523" mass="58009">MKPSLLLSYPAATLCLVLAVSAESRPFASILKQLHIFGDQTPLRDNPVNQAMPPAGEVSTGVIISDVIGKTQNIAIFSGLTRDIDPVADRLDDASKNATVLAPDNGVMRGLKHKPWEDPQDYATFGKNAYDGGDGEDRAHQNLRRFVEAHIVPQSPWKEGEKVKTLTGKEVWYESNDGKKKIQPGGIECFVLANTFARLCSGSRGCYLNLYLKIGDPHSSTSLHNSLAMSTPKFDGGDRLICETCGTQFDIPYDQAPKGCRICDDPRQYVPANGQSWTSLGREKGKHRNSFEQDKFDERIWFITTEPKLGIGERCILLQTPSGNVLWDLITYLDTPTIDFINSKGGLSAIVISHPHFYTTHLEWAKTFNCPVYTSLADQEWLSRKDPYGLRKLIKGNTEIVEGVTAVQCGGHFDGSMVLHWDGKLFIADTMMSVPSGLYHKDRPPGTSSYSFMWSYPNMIPLPPAKIHGIWKALEPFEFTATYGGFPGQNVQRPDLKQAVLESMKIFVKSGGHEDAAIFQESM</sequence>
<dbReference type="Gene3D" id="3.60.15.10">
    <property type="entry name" value="Ribonuclease Z/Hydroxyacylglutathione hydrolase-like"/>
    <property type="match status" value="1"/>
</dbReference>
<feature type="signal peptide" evidence="1">
    <location>
        <begin position="1"/>
        <end position="22"/>
    </location>
</feature>
<dbReference type="InterPro" id="IPR036378">
    <property type="entry name" value="FAS1_dom_sf"/>
</dbReference>
<dbReference type="PANTHER" id="PTHR36839">
    <property type="entry name" value="METALLO-BETA-LACTAMASE FAMILY PROTEIN (AFU_ORTHOLOGUE AFUA_5G12770)"/>
    <property type="match status" value="1"/>
</dbReference>
<reference evidence="3" key="1">
    <citation type="journal article" date="2020" name="Stud. Mycol.">
        <title>101 Dothideomycetes genomes: a test case for predicting lifestyles and emergence of pathogens.</title>
        <authorList>
            <person name="Haridas S."/>
            <person name="Albert R."/>
            <person name="Binder M."/>
            <person name="Bloem J."/>
            <person name="Labutti K."/>
            <person name="Salamov A."/>
            <person name="Andreopoulos B."/>
            <person name="Baker S."/>
            <person name="Barry K."/>
            <person name="Bills G."/>
            <person name="Bluhm B."/>
            <person name="Cannon C."/>
            <person name="Castanera R."/>
            <person name="Culley D."/>
            <person name="Daum C."/>
            <person name="Ezra D."/>
            <person name="Gonzalez J."/>
            <person name="Henrissat B."/>
            <person name="Kuo A."/>
            <person name="Liang C."/>
            <person name="Lipzen A."/>
            <person name="Lutzoni F."/>
            <person name="Magnuson J."/>
            <person name="Mondo S."/>
            <person name="Nolan M."/>
            <person name="Ohm R."/>
            <person name="Pangilinan J."/>
            <person name="Park H.-J."/>
            <person name="Ramirez L."/>
            <person name="Alfaro M."/>
            <person name="Sun H."/>
            <person name="Tritt A."/>
            <person name="Yoshinaga Y."/>
            <person name="Zwiers L.-H."/>
            <person name="Turgeon B."/>
            <person name="Goodwin S."/>
            <person name="Spatafora J."/>
            <person name="Crous P."/>
            <person name="Grigoriev I."/>
        </authorList>
    </citation>
    <scope>NUCLEOTIDE SEQUENCE</scope>
    <source>
        <strain evidence="3">CBS 125425</strain>
    </source>
</reference>
<evidence type="ECO:0000256" key="1">
    <source>
        <dbReference type="SAM" id="SignalP"/>
    </source>
</evidence>
<protein>
    <recommendedName>
        <fullName evidence="2">Metallo-beta-lactamase domain-containing protein</fullName>
    </recommendedName>
</protein>
<dbReference type="SMART" id="SM00849">
    <property type="entry name" value="Lactamase_B"/>
    <property type="match status" value="1"/>
</dbReference>
<dbReference type="EMBL" id="ML996105">
    <property type="protein sequence ID" value="KAF2739304.1"/>
    <property type="molecule type" value="Genomic_DNA"/>
</dbReference>
<dbReference type="InterPro" id="IPR036866">
    <property type="entry name" value="RibonucZ/Hydroxyglut_hydro"/>
</dbReference>
<dbReference type="SUPFAM" id="SSF56281">
    <property type="entry name" value="Metallo-hydrolase/oxidoreductase"/>
    <property type="match status" value="1"/>
</dbReference>
<dbReference type="InterPro" id="IPR001279">
    <property type="entry name" value="Metallo-B-lactamas"/>
</dbReference>
<organism evidence="3 4">
    <name type="scientific">Polyplosphaeria fusca</name>
    <dbReference type="NCBI Taxonomy" id="682080"/>
    <lineage>
        <taxon>Eukaryota</taxon>
        <taxon>Fungi</taxon>
        <taxon>Dikarya</taxon>
        <taxon>Ascomycota</taxon>
        <taxon>Pezizomycotina</taxon>
        <taxon>Dothideomycetes</taxon>
        <taxon>Pleosporomycetidae</taxon>
        <taxon>Pleosporales</taxon>
        <taxon>Tetraplosphaeriaceae</taxon>
        <taxon>Polyplosphaeria</taxon>
    </lineage>
</organism>
<proteinExistence type="predicted"/>
<name>A0A9P4V5Z6_9PLEO</name>
<dbReference type="OrthoDB" id="17458at2759"/>
<dbReference type="AlphaFoldDB" id="A0A9P4V5Z6"/>
<dbReference type="PANTHER" id="PTHR36839:SF1">
    <property type="entry name" value="METALLO-BETA-LACTAMASE FAMILY PROTEIN (AFU_ORTHOLOGUE AFUA_5G12770)"/>
    <property type="match status" value="1"/>
</dbReference>
<keyword evidence="4" id="KW-1185">Reference proteome</keyword>
<evidence type="ECO:0000259" key="2">
    <source>
        <dbReference type="SMART" id="SM00849"/>
    </source>
</evidence>
<feature type="domain" description="Metallo-beta-lactamase" evidence="2">
    <location>
        <begin position="312"/>
        <end position="471"/>
    </location>
</feature>
<accession>A0A9P4V5Z6</accession>
<feature type="chain" id="PRO_5040128948" description="Metallo-beta-lactamase domain-containing protein" evidence="1">
    <location>
        <begin position="23"/>
        <end position="523"/>
    </location>
</feature>
<keyword evidence="1" id="KW-0732">Signal</keyword>
<comment type="caution">
    <text evidence="3">The sequence shown here is derived from an EMBL/GenBank/DDBJ whole genome shotgun (WGS) entry which is preliminary data.</text>
</comment>
<evidence type="ECO:0000313" key="4">
    <source>
        <dbReference type="Proteomes" id="UP000799444"/>
    </source>
</evidence>